<keyword evidence="3" id="KW-0472">Membrane</keyword>
<dbReference type="AlphaFoldDB" id="L9X7I5"/>
<protein>
    <recommendedName>
        <fullName evidence="6">DUF4129 domain-containing protein</fullName>
    </recommendedName>
</protein>
<feature type="coiled-coil region" evidence="1">
    <location>
        <begin position="124"/>
        <end position="158"/>
    </location>
</feature>
<keyword evidence="1" id="KW-0175">Coiled coil</keyword>
<evidence type="ECO:0000256" key="3">
    <source>
        <dbReference type="SAM" id="Phobius"/>
    </source>
</evidence>
<dbReference type="STRING" id="1227498.C492_14546"/>
<name>L9X7I5_9EURY</name>
<dbReference type="OrthoDB" id="206387at2157"/>
<dbReference type="EMBL" id="AOIA01000124">
    <property type="protein sequence ID" value="ELY56578.1"/>
    <property type="molecule type" value="Genomic_DNA"/>
</dbReference>
<evidence type="ECO:0000256" key="2">
    <source>
        <dbReference type="SAM" id="MobiDB-lite"/>
    </source>
</evidence>
<dbReference type="RefSeq" id="WP_008424675.1">
    <property type="nucleotide sequence ID" value="NZ_AOIA01000124.1"/>
</dbReference>
<feature type="compositionally biased region" description="Low complexity" evidence="2">
    <location>
        <begin position="26"/>
        <end position="44"/>
    </location>
</feature>
<organism evidence="4 5">
    <name type="scientific">Natronococcus jeotgali DSM 18795</name>
    <dbReference type="NCBI Taxonomy" id="1227498"/>
    <lineage>
        <taxon>Archaea</taxon>
        <taxon>Methanobacteriati</taxon>
        <taxon>Methanobacteriota</taxon>
        <taxon>Stenosarchaea group</taxon>
        <taxon>Halobacteria</taxon>
        <taxon>Halobacteriales</taxon>
        <taxon>Natrialbaceae</taxon>
        <taxon>Natronococcus</taxon>
    </lineage>
</organism>
<comment type="caution">
    <text evidence="4">The sequence shown here is derived from an EMBL/GenBank/DDBJ whole genome shotgun (WGS) entry which is preliminary data.</text>
</comment>
<proteinExistence type="predicted"/>
<feature type="compositionally biased region" description="Acidic residues" evidence="2">
    <location>
        <begin position="59"/>
        <end position="68"/>
    </location>
</feature>
<accession>L9X7I5</accession>
<reference evidence="4 5" key="1">
    <citation type="journal article" date="2014" name="PLoS Genet.">
        <title>Phylogenetically driven sequencing of extremely halophilic archaea reveals strategies for static and dynamic osmo-response.</title>
        <authorList>
            <person name="Becker E.A."/>
            <person name="Seitzer P.M."/>
            <person name="Tritt A."/>
            <person name="Larsen D."/>
            <person name="Krusor M."/>
            <person name="Yao A.I."/>
            <person name="Wu D."/>
            <person name="Madern D."/>
            <person name="Eisen J.A."/>
            <person name="Darling A.E."/>
            <person name="Facciotti M.T."/>
        </authorList>
    </citation>
    <scope>NUCLEOTIDE SEQUENCE [LARGE SCALE GENOMIC DNA]</scope>
    <source>
        <strain evidence="4 5">DSM 18795</strain>
    </source>
</reference>
<feature type="region of interest" description="Disordered" evidence="2">
    <location>
        <begin position="26"/>
        <end position="68"/>
    </location>
</feature>
<evidence type="ECO:0000313" key="5">
    <source>
        <dbReference type="Proteomes" id="UP000011531"/>
    </source>
</evidence>
<dbReference type="Proteomes" id="UP000011531">
    <property type="component" value="Unassembled WGS sequence"/>
</dbReference>
<evidence type="ECO:0008006" key="6">
    <source>
        <dbReference type="Google" id="ProtNLM"/>
    </source>
</evidence>
<keyword evidence="3" id="KW-0812">Transmembrane</keyword>
<evidence type="ECO:0000313" key="4">
    <source>
        <dbReference type="EMBL" id="ELY56578.1"/>
    </source>
</evidence>
<evidence type="ECO:0000256" key="1">
    <source>
        <dbReference type="SAM" id="Coils"/>
    </source>
</evidence>
<sequence length="683" mass="72365">MNHVAVRAVVLVLVACSLPMAATAAGAPAGAPAQSSASGALAQTDAPAANETPRHQNPDEYDESEGGELESWLADRLAGQLQEGTVALNEGQYDRAREYVGDDYDERLAQYAEVADDEELVEAYRNASEEQRRMADTIEEYEQTQAEYEAALEAGDEERAHDLARELEGQYDEIDEAGENATTSYETISNETDQDFSEAAAAVEETRNEIDETQTAVRDEQFVETELDLEVVDGTASFEDPMVVRGEVRTADGAPVEEEDLRILVEGDPVELEDSAGDWWETENSQFEFEYRPTDLELDAETVTVEYVPDGDTTYLGSEADLEVTPEQTTATIDGFSATGEAAYNESLSVDGTVSAAGVPVDDVPVAIAIDGETLGTVNTTDGEFAGSVPVPANVSDGEGTVTASLPFDDRTLTASPAEAPVTVAETDTELTASATAVGEEEIAVDGSFRTADGEPLANQTLEVRIDGVTADTVETDANGDIAGTVETGSVDGEEVTVAVAYDDAGSNLAAADAESTVAMPGAGDSLSVPRSAIAGVGALLGVGALGLAGWWRRRSERDGRDRTPAVAVAGTAPDAEPIATRERVDALLERADERRAAERYDTAVRTAYAAVRHAYGSALGRPGAATHWEFYREHADEADAEALRELVETYEVAAFTADPVAEEQAGRALAVARRLCEAADLE</sequence>
<gene>
    <name evidence="4" type="ORF">C492_14546</name>
</gene>
<feature type="transmembrane region" description="Helical" evidence="3">
    <location>
        <begin position="533"/>
        <end position="552"/>
    </location>
</feature>
<keyword evidence="3" id="KW-1133">Transmembrane helix</keyword>
<keyword evidence="5" id="KW-1185">Reference proteome</keyword>